<dbReference type="PANTHER" id="PTHR43792:SF13">
    <property type="entry name" value="ACETYLTRANSFERASE"/>
    <property type="match status" value="1"/>
</dbReference>
<dbReference type="PROSITE" id="PS51186">
    <property type="entry name" value="GNAT"/>
    <property type="match status" value="2"/>
</dbReference>
<proteinExistence type="predicted"/>
<dbReference type="InterPro" id="IPR051531">
    <property type="entry name" value="N-acetyltransferase"/>
</dbReference>
<organism evidence="2 3">
    <name type="scientific">Dysgonomonas hofstadii</name>
    <dbReference type="NCBI Taxonomy" id="637886"/>
    <lineage>
        <taxon>Bacteria</taxon>
        <taxon>Pseudomonadati</taxon>
        <taxon>Bacteroidota</taxon>
        <taxon>Bacteroidia</taxon>
        <taxon>Bacteroidales</taxon>
        <taxon>Dysgonomonadaceae</taxon>
        <taxon>Dysgonomonas</taxon>
    </lineage>
</organism>
<dbReference type="Proteomes" id="UP000555103">
    <property type="component" value="Unassembled WGS sequence"/>
</dbReference>
<dbReference type="InterPro" id="IPR016181">
    <property type="entry name" value="Acyl_CoA_acyltransferase"/>
</dbReference>
<feature type="domain" description="N-acetyltransferase" evidence="1">
    <location>
        <begin position="8"/>
        <end position="172"/>
    </location>
</feature>
<dbReference type="EMBL" id="JACIEP010000010">
    <property type="protein sequence ID" value="MBB4036902.1"/>
    <property type="molecule type" value="Genomic_DNA"/>
</dbReference>
<feature type="domain" description="N-acetyltransferase" evidence="1">
    <location>
        <begin position="173"/>
        <end position="328"/>
    </location>
</feature>
<dbReference type="GO" id="GO:0016747">
    <property type="term" value="F:acyltransferase activity, transferring groups other than amino-acyl groups"/>
    <property type="evidence" value="ECO:0007669"/>
    <property type="project" value="InterPro"/>
</dbReference>
<dbReference type="AlphaFoldDB" id="A0A840CWS0"/>
<evidence type="ECO:0000313" key="3">
    <source>
        <dbReference type="Proteomes" id="UP000555103"/>
    </source>
</evidence>
<comment type="caution">
    <text evidence="2">The sequence shown here is derived from an EMBL/GenBank/DDBJ whole genome shotgun (WGS) entry which is preliminary data.</text>
</comment>
<dbReference type="InterPro" id="IPR000182">
    <property type="entry name" value="GNAT_dom"/>
</dbReference>
<dbReference type="PANTHER" id="PTHR43792">
    <property type="entry name" value="GNAT FAMILY, PUTATIVE (AFU_ORTHOLOGUE AFUA_3G00765)-RELATED-RELATED"/>
    <property type="match status" value="1"/>
</dbReference>
<keyword evidence="2" id="KW-0808">Transferase</keyword>
<dbReference type="Gene3D" id="3.40.630.30">
    <property type="match status" value="2"/>
</dbReference>
<dbReference type="CDD" id="cd04301">
    <property type="entry name" value="NAT_SF"/>
    <property type="match status" value="1"/>
</dbReference>
<evidence type="ECO:0000313" key="2">
    <source>
        <dbReference type="EMBL" id="MBB4036902.1"/>
    </source>
</evidence>
<accession>A0A840CWS0</accession>
<name>A0A840CWS0_9BACT</name>
<dbReference type="SUPFAM" id="SSF55729">
    <property type="entry name" value="Acyl-CoA N-acyltransferases (Nat)"/>
    <property type="match status" value="2"/>
</dbReference>
<sequence>MLLETNRLKIIPLTIGQFKLLLSGMEKLERELVLTPSNYILEERTCEAMECQYNLAAGNPDNHLWHTNWQIVLKSENKAVASFCFKNAPDEAGLIEIGYGTNPGYQNKGIMTEAVKLLSDWAFCHMSVISVIAETYRNNIPSQRVLQKNGMAIYKETEESLWWKLEKQMTVDYVIRQETEKDFSEIYALIKTAFETATVKDGDEQDFADNLRKGSRYISQLALVAEVEGKLIGHIMLTKTYVMQSDGTEYEGLLIAPVSVLLEYRNVGVGSALIRKGMEQGKELGYKAVFLCGDPAYYHRFGFVPTSNYGIKYIHDVPEQYIMACELEKGALDNVFGSIDCQ</sequence>
<keyword evidence="3" id="KW-1185">Reference proteome</keyword>
<dbReference type="RefSeq" id="WP_183307788.1">
    <property type="nucleotide sequence ID" value="NZ_JACIEP010000010.1"/>
</dbReference>
<gene>
    <name evidence="2" type="ORF">GGR21_002816</name>
</gene>
<reference evidence="2 3" key="1">
    <citation type="submission" date="2020-08" db="EMBL/GenBank/DDBJ databases">
        <title>Genomic Encyclopedia of Type Strains, Phase IV (KMG-IV): sequencing the most valuable type-strain genomes for metagenomic binning, comparative biology and taxonomic classification.</title>
        <authorList>
            <person name="Goeker M."/>
        </authorList>
    </citation>
    <scope>NUCLEOTIDE SEQUENCE [LARGE SCALE GENOMIC DNA]</scope>
    <source>
        <strain evidence="2 3">DSM 104969</strain>
    </source>
</reference>
<protein>
    <submittedName>
        <fullName evidence="2">Putative N-acetyltransferase YhbS</fullName>
    </submittedName>
</protein>
<dbReference type="Pfam" id="PF13527">
    <property type="entry name" value="Acetyltransf_9"/>
    <property type="match status" value="1"/>
</dbReference>
<dbReference type="Pfam" id="PF13302">
    <property type="entry name" value="Acetyltransf_3"/>
    <property type="match status" value="1"/>
</dbReference>
<evidence type="ECO:0000259" key="1">
    <source>
        <dbReference type="PROSITE" id="PS51186"/>
    </source>
</evidence>